<dbReference type="Proteomes" id="UP001519460">
    <property type="component" value="Unassembled WGS sequence"/>
</dbReference>
<evidence type="ECO:0000313" key="2">
    <source>
        <dbReference type="EMBL" id="KAK7483181.1"/>
    </source>
</evidence>
<evidence type="ECO:0000313" key="3">
    <source>
        <dbReference type="Proteomes" id="UP001519460"/>
    </source>
</evidence>
<name>A0ABD0K7X3_9CAEN</name>
<proteinExistence type="predicted"/>
<feature type="region of interest" description="Disordered" evidence="1">
    <location>
        <begin position="1"/>
        <end position="22"/>
    </location>
</feature>
<reference evidence="2 3" key="1">
    <citation type="journal article" date="2023" name="Sci. Data">
        <title>Genome assembly of the Korean intertidal mud-creeper Batillaria attramentaria.</title>
        <authorList>
            <person name="Patra A.K."/>
            <person name="Ho P.T."/>
            <person name="Jun S."/>
            <person name="Lee S.J."/>
            <person name="Kim Y."/>
            <person name="Won Y.J."/>
        </authorList>
    </citation>
    <scope>NUCLEOTIDE SEQUENCE [LARGE SCALE GENOMIC DNA]</scope>
    <source>
        <strain evidence="2">Wonlab-2016</strain>
    </source>
</reference>
<evidence type="ECO:0000256" key="1">
    <source>
        <dbReference type="SAM" id="MobiDB-lite"/>
    </source>
</evidence>
<gene>
    <name evidence="2" type="ORF">BaRGS_00025585</name>
</gene>
<feature type="region of interest" description="Disordered" evidence="1">
    <location>
        <begin position="67"/>
        <end position="106"/>
    </location>
</feature>
<accession>A0ABD0K7X3</accession>
<feature type="compositionally biased region" description="Basic and acidic residues" evidence="1">
    <location>
        <begin position="69"/>
        <end position="81"/>
    </location>
</feature>
<sequence>MWLKRTSRVRYSSRQDHHNKHASSVILCTLQELVIAGGEWTSGQASGQYTDTSPQARMVMHATSVSAPERVHSLRSHDPRISIRVGSSQLTQSTGNREGSGRPREE</sequence>
<protein>
    <submittedName>
        <fullName evidence="2">Uncharacterized protein</fullName>
    </submittedName>
</protein>
<comment type="caution">
    <text evidence="2">The sequence shown here is derived from an EMBL/GenBank/DDBJ whole genome shotgun (WGS) entry which is preliminary data.</text>
</comment>
<dbReference type="EMBL" id="JACVVK020000231">
    <property type="protein sequence ID" value="KAK7483181.1"/>
    <property type="molecule type" value="Genomic_DNA"/>
</dbReference>
<feature type="compositionally biased region" description="Polar residues" evidence="1">
    <location>
        <begin position="85"/>
        <end position="97"/>
    </location>
</feature>
<dbReference type="AlphaFoldDB" id="A0ABD0K7X3"/>
<organism evidence="2 3">
    <name type="scientific">Batillaria attramentaria</name>
    <dbReference type="NCBI Taxonomy" id="370345"/>
    <lineage>
        <taxon>Eukaryota</taxon>
        <taxon>Metazoa</taxon>
        <taxon>Spiralia</taxon>
        <taxon>Lophotrochozoa</taxon>
        <taxon>Mollusca</taxon>
        <taxon>Gastropoda</taxon>
        <taxon>Caenogastropoda</taxon>
        <taxon>Sorbeoconcha</taxon>
        <taxon>Cerithioidea</taxon>
        <taxon>Batillariidae</taxon>
        <taxon>Batillaria</taxon>
    </lineage>
</organism>
<keyword evidence="3" id="KW-1185">Reference proteome</keyword>